<dbReference type="PANTHER" id="PTHR42924:SF3">
    <property type="entry name" value="POLYMERASE_HISTIDINOL PHOSPHATASE N-TERMINAL DOMAIN-CONTAINING PROTEIN"/>
    <property type="match status" value="1"/>
</dbReference>
<sequence length="274" mass="30059">MIDLHCHSIYSDGTHTPEELIAMGVQAGLKVLALTDHDSMAGVNELLTAGAGKMHIINGIELSTRWKKHELHIIGLNIPLDDVSFNALIARQRENRHARALEIASKLASFGVEDAYEKACAVAGHEQVARPHFAKVLMNEGITDSLQSGFNRLLGRGKPAYVVTPWVEMDEAVKSIALAGGQAVIAHPLKYSLTRTKLNELIKSFKESGGVGMEVVSGETMDIQVSELVKLCNRYDLLASSGSDFHGEQVSRIRLGQQRPLPLNCTPIWNEWTF</sequence>
<dbReference type="SUPFAM" id="SSF89550">
    <property type="entry name" value="PHP domain-like"/>
    <property type="match status" value="1"/>
</dbReference>
<dbReference type="SMART" id="SM00481">
    <property type="entry name" value="POLIIIAc"/>
    <property type="match status" value="1"/>
</dbReference>
<dbReference type="EMBL" id="BMOB01000001">
    <property type="protein sequence ID" value="GGI75353.1"/>
    <property type="molecule type" value="Genomic_DNA"/>
</dbReference>
<dbReference type="RefSeq" id="WP_131775271.1">
    <property type="nucleotide sequence ID" value="NZ_BMOB01000001.1"/>
</dbReference>
<name>A0A917JLM1_9GAMM</name>
<dbReference type="CDD" id="cd07438">
    <property type="entry name" value="PHP_HisPPase_AMP"/>
    <property type="match status" value="1"/>
</dbReference>
<dbReference type="InterPro" id="IPR004013">
    <property type="entry name" value="PHP_dom"/>
</dbReference>
<dbReference type="Gene3D" id="1.10.150.650">
    <property type="match status" value="1"/>
</dbReference>
<dbReference type="Gene3D" id="3.20.20.140">
    <property type="entry name" value="Metal-dependent hydrolases"/>
    <property type="match status" value="1"/>
</dbReference>
<dbReference type="PANTHER" id="PTHR42924">
    <property type="entry name" value="EXONUCLEASE"/>
    <property type="match status" value="1"/>
</dbReference>
<dbReference type="AlphaFoldDB" id="A0A917JLM1"/>
<evidence type="ECO:0000259" key="1">
    <source>
        <dbReference type="SMART" id="SM00481"/>
    </source>
</evidence>
<dbReference type="InterPro" id="IPR016195">
    <property type="entry name" value="Pol/histidinol_Pase-like"/>
</dbReference>
<dbReference type="GO" id="GO:0035312">
    <property type="term" value="F:5'-3' DNA exonuclease activity"/>
    <property type="evidence" value="ECO:0007669"/>
    <property type="project" value="TreeGrafter"/>
</dbReference>
<evidence type="ECO:0000313" key="3">
    <source>
        <dbReference type="Proteomes" id="UP000630149"/>
    </source>
</evidence>
<dbReference type="Pfam" id="PF02811">
    <property type="entry name" value="PHP"/>
    <property type="match status" value="1"/>
</dbReference>
<dbReference type="InterPro" id="IPR052018">
    <property type="entry name" value="PHP_domain"/>
</dbReference>
<protein>
    <submittedName>
        <fullName evidence="2">Phosphatase</fullName>
    </submittedName>
</protein>
<keyword evidence="3" id="KW-1185">Reference proteome</keyword>
<organism evidence="2 3">
    <name type="scientific">Legionella impletisoli</name>
    <dbReference type="NCBI Taxonomy" id="343510"/>
    <lineage>
        <taxon>Bacteria</taxon>
        <taxon>Pseudomonadati</taxon>
        <taxon>Pseudomonadota</taxon>
        <taxon>Gammaproteobacteria</taxon>
        <taxon>Legionellales</taxon>
        <taxon>Legionellaceae</taxon>
        <taxon>Legionella</taxon>
    </lineage>
</organism>
<evidence type="ECO:0000313" key="2">
    <source>
        <dbReference type="EMBL" id="GGI75353.1"/>
    </source>
</evidence>
<dbReference type="Proteomes" id="UP000630149">
    <property type="component" value="Unassembled WGS sequence"/>
</dbReference>
<dbReference type="InterPro" id="IPR003141">
    <property type="entry name" value="Pol/His_phosphatase_N"/>
</dbReference>
<proteinExistence type="predicted"/>
<dbReference type="OrthoDB" id="9804333at2"/>
<comment type="caution">
    <text evidence="2">The sequence shown here is derived from an EMBL/GenBank/DDBJ whole genome shotgun (WGS) entry which is preliminary data.</text>
</comment>
<reference evidence="2" key="2">
    <citation type="submission" date="2020-09" db="EMBL/GenBank/DDBJ databases">
        <authorList>
            <person name="Sun Q."/>
            <person name="Ohkuma M."/>
        </authorList>
    </citation>
    <scope>NUCLEOTIDE SEQUENCE</scope>
    <source>
        <strain evidence="2">JCM 13919</strain>
    </source>
</reference>
<dbReference type="GO" id="GO:0004534">
    <property type="term" value="F:5'-3' RNA exonuclease activity"/>
    <property type="evidence" value="ECO:0007669"/>
    <property type="project" value="TreeGrafter"/>
</dbReference>
<gene>
    <name evidence="2" type="ORF">GCM10007966_00170</name>
</gene>
<accession>A0A917JLM1</accession>
<reference evidence="2" key="1">
    <citation type="journal article" date="2014" name="Int. J. Syst. Evol. Microbiol.">
        <title>Complete genome sequence of Corynebacterium casei LMG S-19264T (=DSM 44701T), isolated from a smear-ripened cheese.</title>
        <authorList>
            <consortium name="US DOE Joint Genome Institute (JGI-PGF)"/>
            <person name="Walter F."/>
            <person name="Albersmeier A."/>
            <person name="Kalinowski J."/>
            <person name="Ruckert C."/>
        </authorList>
    </citation>
    <scope>NUCLEOTIDE SEQUENCE</scope>
    <source>
        <strain evidence="2">JCM 13919</strain>
    </source>
</reference>
<feature type="domain" description="Polymerase/histidinol phosphatase N-terminal" evidence="1">
    <location>
        <begin position="2"/>
        <end position="66"/>
    </location>
</feature>